<gene>
    <name evidence="2" type="primary">ORF81435</name>
</gene>
<feature type="transmembrane region" description="Helical" evidence="1">
    <location>
        <begin position="23"/>
        <end position="43"/>
    </location>
</feature>
<evidence type="ECO:0000313" key="2">
    <source>
        <dbReference type="EMBL" id="CEK72198.1"/>
    </source>
</evidence>
<proteinExistence type="predicted"/>
<organism evidence="2">
    <name type="scientific">Arion vulgaris</name>
    <dbReference type="NCBI Taxonomy" id="1028688"/>
    <lineage>
        <taxon>Eukaryota</taxon>
        <taxon>Metazoa</taxon>
        <taxon>Spiralia</taxon>
        <taxon>Lophotrochozoa</taxon>
        <taxon>Mollusca</taxon>
        <taxon>Gastropoda</taxon>
        <taxon>Heterobranchia</taxon>
        <taxon>Euthyneura</taxon>
        <taxon>Panpulmonata</taxon>
        <taxon>Eupulmonata</taxon>
        <taxon>Stylommatophora</taxon>
        <taxon>Helicina</taxon>
        <taxon>Arionoidea</taxon>
        <taxon>Arionidae</taxon>
        <taxon>Arion</taxon>
    </lineage>
</organism>
<name>A0A0B6ZUC8_9EUPU</name>
<protein>
    <submittedName>
        <fullName evidence="2">Uncharacterized protein</fullName>
    </submittedName>
</protein>
<accession>A0A0B6ZUC8</accession>
<sequence length="53" mass="6045">MVLNIYPRADCKEIRTVEASRTLLKLTAIYSNWLLVAVFATLCSKGNKYHIES</sequence>
<keyword evidence="1" id="KW-0472">Membrane</keyword>
<evidence type="ECO:0000256" key="1">
    <source>
        <dbReference type="SAM" id="Phobius"/>
    </source>
</evidence>
<dbReference type="EMBL" id="HACG01025333">
    <property type="protein sequence ID" value="CEK72198.1"/>
    <property type="molecule type" value="Transcribed_RNA"/>
</dbReference>
<keyword evidence="1" id="KW-1133">Transmembrane helix</keyword>
<reference evidence="2" key="1">
    <citation type="submission" date="2014-12" db="EMBL/GenBank/DDBJ databases">
        <title>Insight into the proteome of Arion vulgaris.</title>
        <authorList>
            <person name="Aradska J."/>
            <person name="Bulat T."/>
            <person name="Smidak R."/>
            <person name="Sarate P."/>
            <person name="Gangsoo J."/>
            <person name="Sialana F."/>
            <person name="Bilban M."/>
            <person name="Lubec G."/>
        </authorList>
    </citation>
    <scope>NUCLEOTIDE SEQUENCE</scope>
    <source>
        <tissue evidence="2">Skin</tissue>
    </source>
</reference>
<keyword evidence="1" id="KW-0812">Transmembrane</keyword>
<dbReference type="AlphaFoldDB" id="A0A0B6ZUC8"/>